<keyword evidence="1" id="KW-0472">Membrane</keyword>
<evidence type="ECO:0000313" key="3">
    <source>
        <dbReference type="Proteomes" id="UP000315017"/>
    </source>
</evidence>
<gene>
    <name evidence="2" type="ORF">ETAA8_07940</name>
</gene>
<proteinExistence type="predicted"/>
<dbReference type="RefSeq" id="WP_145085151.1">
    <property type="nucleotide sequence ID" value="NZ_CP036274.1"/>
</dbReference>
<sequence>MFRIATLLLGITLVGLALTAARADIPLPSNLEYIKPTVQFVGVDKLPEYVFQLRVFSFAGSPSGAMHKYTPVKDDKPFTLNVERRLGSVELLAMQRDEFAKRAKADPSLKWLTAETAGVLSAELDPPSTVGDKKRKTASITKYTVELKEGKLVVTTEAPPEDPSKNNPPGMLWWINTTLAAILSLALIGFGLYFARPARGKVELATGM</sequence>
<feature type="transmembrane region" description="Helical" evidence="1">
    <location>
        <begin position="171"/>
        <end position="195"/>
    </location>
</feature>
<keyword evidence="3" id="KW-1185">Reference proteome</keyword>
<evidence type="ECO:0000256" key="1">
    <source>
        <dbReference type="SAM" id="Phobius"/>
    </source>
</evidence>
<dbReference type="AlphaFoldDB" id="A0A517Y662"/>
<keyword evidence="1" id="KW-1133">Transmembrane helix</keyword>
<dbReference type="KEGG" id="aagg:ETAA8_07940"/>
<keyword evidence="1" id="KW-0812">Transmembrane</keyword>
<name>A0A517Y662_9BACT</name>
<accession>A0A517Y662</accession>
<dbReference type="Proteomes" id="UP000315017">
    <property type="component" value="Chromosome"/>
</dbReference>
<dbReference type="EMBL" id="CP036274">
    <property type="protein sequence ID" value="QDU25724.1"/>
    <property type="molecule type" value="Genomic_DNA"/>
</dbReference>
<reference evidence="2 3" key="1">
    <citation type="submission" date="2019-02" db="EMBL/GenBank/DDBJ databases">
        <title>Deep-cultivation of Planctomycetes and their phenomic and genomic characterization uncovers novel biology.</title>
        <authorList>
            <person name="Wiegand S."/>
            <person name="Jogler M."/>
            <person name="Boedeker C."/>
            <person name="Pinto D."/>
            <person name="Vollmers J."/>
            <person name="Rivas-Marin E."/>
            <person name="Kohn T."/>
            <person name="Peeters S.H."/>
            <person name="Heuer A."/>
            <person name="Rast P."/>
            <person name="Oberbeckmann S."/>
            <person name="Bunk B."/>
            <person name="Jeske O."/>
            <person name="Meyerdierks A."/>
            <person name="Storesund J.E."/>
            <person name="Kallscheuer N."/>
            <person name="Luecker S."/>
            <person name="Lage O.M."/>
            <person name="Pohl T."/>
            <person name="Merkel B.J."/>
            <person name="Hornburger P."/>
            <person name="Mueller R.-W."/>
            <person name="Bruemmer F."/>
            <person name="Labrenz M."/>
            <person name="Spormann A.M."/>
            <person name="Op den Camp H."/>
            <person name="Overmann J."/>
            <person name="Amann R."/>
            <person name="Jetten M.S.M."/>
            <person name="Mascher T."/>
            <person name="Medema M.H."/>
            <person name="Devos D.P."/>
            <person name="Kaster A.-K."/>
            <person name="Ovreas L."/>
            <person name="Rohde M."/>
            <person name="Galperin M.Y."/>
            <person name="Jogler C."/>
        </authorList>
    </citation>
    <scope>NUCLEOTIDE SEQUENCE [LARGE SCALE GENOMIC DNA]</scope>
    <source>
        <strain evidence="2 3">ETA_A8</strain>
    </source>
</reference>
<protein>
    <submittedName>
        <fullName evidence="2">Uncharacterized protein</fullName>
    </submittedName>
</protein>
<organism evidence="2 3">
    <name type="scientific">Anatilimnocola aggregata</name>
    <dbReference type="NCBI Taxonomy" id="2528021"/>
    <lineage>
        <taxon>Bacteria</taxon>
        <taxon>Pseudomonadati</taxon>
        <taxon>Planctomycetota</taxon>
        <taxon>Planctomycetia</taxon>
        <taxon>Pirellulales</taxon>
        <taxon>Pirellulaceae</taxon>
        <taxon>Anatilimnocola</taxon>
    </lineage>
</organism>
<evidence type="ECO:0000313" key="2">
    <source>
        <dbReference type="EMBL" id="QDU25724.1"/>
    </source>
</evidence>